<name>A0A7S6WML2_9SPIR</name>
<reference evidence="5 6" key="1">
    <citation type="submission" date="2020-09" db="EMBL/GenBank/DDBJ databases">
        <title>Characterization of Treponema spp. from bovine digital dermatitis in Korea.</title>
        <authorList>
            <person name="Espiritu H.M."/>
            <person name="Cho Y.I."/>
            <person name="Mamuad L."/>
        </authorList>
    </citation>
    <scope>NUCLEOTIDE SEQUENCE [LARGE SCALE GENOMIC DNA]</scope>
    <source>
        <strain evidence="5 6">KS1</strain>
    </source>
</reference>
<dbReference type="Gene3D" id="3.40.50.150">
    <property type="entry name" value="Vaccinia Virus protein VP39"/>
    <property type="match status" value="1"/>
</dbReference>
<dbReference type="GO" id="GO:0008168">
    <property type="term" value="F:methyltransferase activity"/>
    <property type="evidence" value="ECO:0007669"/>
    <property type="project" value="UniProtKB-KW"/>
</dbReference>
<gene>
    <name evidence="5" type="ORF">IFE08_08750</name>
</gene>
<dbReference type="Pfam" id="PF13649">
    <property type="entry name" value="Methyltransf_25"/>
    <property type="match status" value="1"/>
</dbReference>
<keyword evidence="1 5" id="KW-0489">Methyltransferase</keyword>
<sequence length="260" mass="30885">MDIKEFENCIAEKKPVENAEKEWNGRSKIFFERTEKIYEEFSQDFVFKVIREKKLLNGNSKVLDIGCGTGRHLKEFSQYTPHLHGLDISSEMLEYAKEKLKDIPQARFFHGNWLDIFTKEKEYDFVFACMTPAISSSEHLKRMSYISKKYCMLERFVYQKDNIQEQIEKILGRPYIHIPHNRKEYVYGVWNILWQLNYYPEILFDNKVHTVENEIDEYMEYFNGTDKEKKAVLNFLNGAAKNGIITASTRTVKAVILWEV</sequence>
<evidence type="ECO:0000313" key="5">
    <source>
        <dbReference type="EMBL" id="QOW59948.1"/>
    </source>
</evidence>
<dbReference type="SUPFAM" id="SSF53335">
    <property type="entry name" value="S-adenosyl-L-methionine-dependent methyltransferases"/>
    <property type="match status" value="1"/>
</dbReference>
<dbReference type="RefSeq" id="WP_024468683.1">
    <property type="nucleotide sequence ID" value="NZ_CP061839.1"/>
</dbReference>
<protein>
    <submittedName>
        <fullName evidence="5">Class I SAM-dependent methyltransferase</fullName>
    </submittedName>
</protein>
<dbReference type="AlphaFoldDB" id="A0A7S6WML2"/>
<dbReference type="GO" id="GO:0032259">
    <property type="term" value="P:methylation"/>
    <property type="evidence" value="ECO:0007669"/>
    <property type="project" value="UniProtKB-KW"/>
</dbReference>
<dbReference type="EMBL" id="CP061839">
    <property type="protein sequence ID" value="QOW59948.1"/>
    <property type="molecule type" value="Genomic_DNA"/>
</dbReference>
<keyword evidence="2 5" id="KW-0808">Transferase</keyword>
<evidence type="ECO:0000259" key="4">
    <source>
        <dbReference type="Pfam" id="PF13649"/>
    </source>
</evidence>
<evidence type="ECO:0000256" key="2">
    <source>
        <dbReference type="ARBA" id="ARBA00022679"/>
    </source>
</evidence>
<dbReference type="CDD" id="cd02440">
    <property type="entry name" value="AdoMet_MTases"/>
    <property type="match status" value="1"/>
</dbReference>
<evidence type="ECO:0000313" key="6">
    <source>
        <dbReference type="Proteomes" id="UP000593915"/>
    </source>
</evidence>
<keyword evidence="3" id="KW-0949">S-adenosyl-L-methionine</keyword>
<proteinExistence type="predicted"/>
<accession>A0A7S6WML2</accession>
<dbReference type="PANTHER" id="PTHR43464:SF19">
    <property type="entry name" value="UBIQUINONE BIOSYNTHESIS O-METHYLTRANSFERASE, MITOCHONDRIAL"/>
    <property type="match status" value="1"/>
</dbReference>
<dbReference type="InterPro" id="IPR029063">
    <property type="entry name" value="SAM-dependent_MTases_sf"/>
</dbReference>
<evidence type="ECO:0000256" key="1">
    <source>
        <dbReference type="ARBA" id="ARBA00022603"/>
    </source>
</evidence>
<dbReference type="PANTHER" id="PTHR43464">
    <property type="entry name" value="METHYLTRANSFERASE"/>
    <property type="match status" value="1"/>
</dbReference>
<dbReference type="Proteomes" id="UP000593915">
    <property type="component" value="Chromosome"/>
</dbReference>
<feature type="domain" description="Methyltransferase" evidence="4">
    <location>
        <begin position="62"/>
        <end position="133"/>
    </location>
</feature>
<dbReference type="InterPro" id="IPR041698">
    <property type="entry name" value="Methyltransf_25"/>
</dbReference>
<evidence type="ECO:0000256" key="3">
    <source>
        <dbReference type="ARBA" id="ARBA00022691"/>
    </source>
</evidence>
<organism evidence="5 6">
    <name type="scientific">Treponema pedis</name>
    <dbReference type="NCBI Taxonomy" id="409322"/>
    <lineage>
        <taxon>Bacteria</taxon>
        <taxon>Pseudomonadati</taxon>
        <taxon>Spirochaetota</taxon>
        <taxon>Spirochaetia</taxon>
        <taxon>Spirochaetales</taxon>
        <taxon>Treponemataceae</taxon>
        <taxon>Treponema</taxon>
    </lineage>
</organism>